<accession>A0A0D0VE91</accession>
<dbReference type="Gene3D" id="1.20.1250.20">
    <property type="entry name" value="MFS general substrate transporter like domains"/>
    <property type="match status" value="1"/>
</dbReference>
<evidence type="ECO:0000313" key="11">
    <source>
        <dbReference type="EMBL" id="KIR44859.1"/>
    </source>
</evidence>
<feature type="transmembrane region" description="Helical" evidence="9">
    <location>
        <begin position="348"/>
        <end position="367"/>
    </location>
</feature>
<feature type="domain" description="Major facilitator superfamily (MFS) profile" evidence="10">
    <location>
        <begin position="1"/>
        <end position="496"/>
    </location>
</feature>
<reference evidence="11" key="1">
    <citation type="submission" date="2015-01" db="EMBL/GenBank/DDBJ databases">
        <title>The Genome Sequence of Cryptococcus gattii CA1280.</title>
        <authorList>
            <consortium name="The Broad Institute Genomics Platform"/>
            <person name="Cuomo C."/>
            <person name="Litvintseva A."/>
            <person name="Chen Y."/>
            <person name="Heitman J."/>
            <person name="Sun S."/>
            <person name="Springer D."/>
            <person name="Dromer F."/>
            <person name="Young S."/>
            <person name="Zeng Q."/>
            <person name="Gargeya S."/>
            <person name="Abouelleil A."/>
            <person name="Alvarado L."/>
            <person name="Chapman S.B."/>
            <person name="Gainer-Dewar J."/>
            <person name="Goldberg J."/>
            <person name="Griggs A."/>
            <person name="Gujja S."/>
            <person name="Hansen M."/>
            <person name="Howarth C."/>
            <person name="Imamovic A."/>
            <person name="Larimer J."/>
            <person name="Murphy C."/>
            <person name="Naylor J."/>
            <person name="Pearson M."/>
            <person name="Priest M."/>
            <person name="Roberts A."/>
            <person name="Saif S."/>
            <person name="Shea T."/>
            <person name="Sykes S."/>
            <person name="Wortman J."/>
            <person name="Nusbaum C."/>
            <person name="Birren B."/>
        </authorList>
    </citation>
    <scope>NUCLEOTIDE SEQUENCE [LARGE SCALE GENOMIC DNA]</scope>
    <source>
        <strain evidence="11">CA1280</strain>
    </source>
</reference>
<comment type="subcellular location">
    <subcellularLocation>
        <location evidence="1">Membrane</location>
        <topology evidence="1">Multi-pass membrane protein</topology>
    </subcellularLocation>
</comment>
<dbReference type="InterPro" id="IPR005828">
    <property type="entry name" value="MFS_sugar_transport-like"/>
</dbReference>
<dbReference type="GO" id="GO:0016020">
    <property type="term" value="C:membrane"/>
    <property type="evidence" value="ECO:0007669"/>
    <property type="project" value="UniProtKB-SubCell"/>
</dbReference>
<evidence type="ECO:0000256" key="5">
    <source>
        <dbReference type="ARBA" id="ARBA00022989"/>
    </source>
</evidence>
<keyword evidence="11" id="KW-0762">Sugar transport</keyword>
<keyword evidence="4 9" id="KW-0812">Transmembrane</keyword>
<evidence type="ECO:0000256" key="9">
    <source>
        <dbReference type="SAM" id="Phobius"/>
    </source>
</evidence>
<feature type="transmembrane region" description="Helical" evidence="9">
    <location>
        <begin position="200"/>
        <end position="219"/>
    </location>
</feature>
<dbReference type="GO" id="GO:0005351">
    <property type="term" value="F:carbohydrate:proton symporter activity"/>
    <property type="evidence" value="ECO:0007669"/>
    <property type="project" value="TreeGrafter"/>
</dbReference>
<dbReference type="PANTHER" id="PTHR48022:SF14">
    <property type="entry name" value="MAJOR FACILITATOR SUPERFAMILY (MFS) PROFILE DOMAIN-CONTAINING PROTEIN-RELATED"/>
    <property type="match status" value="1"/>
</dbReference>
<dbReference type="InterPro" id="IPR020846">
    <property type="entry name" value="MFS_dom"/>
</dbReference>
<dbReference type="FunFam" id="1.20.1250.20:FF:000026">
    <property type="entry name" value="MFS quinate transporter QutD"/>
    <property type="match status" value="1"/>
</dbReference>
<feature type="transmembrane region" description="Helical" evidence="9">
    <location>
        <begin position="167"/>
        <end position="188"/>
    </location>
</feature>
<evidence type="ECO:0000256" key="2">
    <source>
        <dbReference type="ARBA" id="ARBA00010992"/>
    </source>
</evidence>
<feature type="transmembrane region" description="Helical" evidence="9">
    <location>
        <begin position="469"/>
        <end position="490"/>
    </location>
</feature>
<name>A0A0D0VE91_CRYGA</name>
<dbReference type="AlphaFoldDB" id="A0A0D0VE91"/>
<feature type="transmembrane region" description="Helical" evidence="9">
    <location>
        <begin position="302"/>
        <end position="327"/>
    </location>
</feature>
<protein>
    <submittedName>
        <fullName evidence="11">Sugar transporter</fullName>
    </submittedName>
</protein>
<dbReference type="InterPro" id="IPR036259">
    <property type="entry name" value="MFS_trans_sf"/>
</dbReference>
<sequence length="555" mass="61266">MVKTHAPDREHIPPLSNFDIDLHPDTVKYVQDSQALADSLGSNGIKDVFASPIVFMAAFSACMGGLLFGFDQGILSIVLTIPQFLKVFPETDINVTSAAGLNKGMQHCCNVFLKLTTAVCSALQAGSKSFPMLVVGRFIGGIGVGVLSSTAPTYISEISPPNVRGAFLALEGSSIVIGIVIMFYITYATRHILGSWSFRLPFTVQVVPCIALGIGLWLLPYSPRWLATVGRDQDALNALIRLRRLPSSDPRLQAEWITIRAEAIQQREVVITSHPHLQGGSGFVQDFKLEMHAWFDMFKPNIIARTMIGVMLMVFQQLQGINALIYYSPILFEQLGLDYEMQLTMSGVINVSQCVATIVAFFLLDRIGRKPPLLIGSTVNAICHFAVAGLIAKYSDNWAAHQSAAWAGVGLLIAFMFFFGIGWSPVPWALPAEVHSSSRRAKGVAITTCTNWFFNFIVGLITPPMLQNIRYGTFIFFGSFAVLSGIWAWFLCPETKGLTLEAVDQLFHNHTAHEELKQKHDIISRMIGMELTTTPQSVQEDDEKKIYMTEHVETV</sequence>
<feature type="transmembrane region" description="Helical" evidence="9">
    <location>
        <begin position="134"/>
        <end position="155"/>
    </location>
</feature>
<dbReference type="PROSITE" id="PS00216">
    <property type="entry name" value="SUGAR_TRANSPORT_1"/>
    <property type="match status" value="1"/>
</dbReference>
<comment type="catalytic activity">
    <reaction evidence="7">
        <text>myo-inositol(out) + H(+)(out) = myo-inositol(in) + H(+)(in)</text>
        <dbReference type="Rhea" id="RHEA:60364"/>
        <dbReference type="ChEBI" id="CHEBI:15378"/>
        <dbReference type="ChEBI" id="CHEBI:17268"/>
    </reaction>
</comment>
<keyword evidence="6 9" id="KW-0472">Membrane</keyword>
<feature type="transmembrane region" description="Helical" evidence="9">
    <location>
        <begin position="443"/>
        <end position="462"/>
    </location>
</feature>
<dbReference type="InterPro" id="IPR003663">
    <property type="entry name" value="Sugar/inositol_transpt"/>
</dbReference>
<dbReference type="HOGENOM" id="CLU_001265_30_12_1"/>
<dbReference type="InterPro" id="IPR005829">
    <property type="entry name" value="Sugar_transporter_CS"/>
</dbReference>
<dbReference type="SUPFAM" id="SSF103473">
    <property type="entry name" value="MFS general substrate transporter"/>
    <property type="match status" value="1"/>
</dbReference>
<evidence type="ECO:0000256" key="8">
    <source>
        <dbReference type="RuleBase" id="RU003346"/>
    </source>
</evidence>
<evidence type="ECO:0000256" key="3">
    <source>
        <dbReference type="ARBA" id="ARBA00022448"/>
    </source>
</evidence>
<dbReference type="Pfam" id="PF00083">
    <property type="entry name" value="Sugar_tr"/>
    <property type="match status" value="1"/>
</dbReference>
<dbReference type="NCBIfam" id="TIGR00879">
    <property type="entry name" value="SP"/>
    <property type="match status" value="1"/>
</dbReference>
<evidence type="ECO:0000256" key="7">
    <source>
        <dbReference type="ARBA" id="ARBA00049119"/>
    </source>
</evidence>
<evidence type="ECO:0000259" key="10">
    <source>
        <dbReference type="PROSITE" id="PS50850"/>
    </source>
</evidence>
<comment type="similarity">
    <text evidence="2 8">Belongs to the major facilitator superfamily. Sugar transporter (TC 2.A.1.1) family.</text>
</comment>
<evidence type="ECO:0000256" key="6">
    <source>
        <dbReference type="ARBA" id="ARBA00023136"/>
    </source>
</evidence>
<dbReference type="PROSITE" id="PS00217">
    <property type="entry name" value="SUGAR_TRANSPORT_2"/>
    <property type="match status" value="1"/>
</dbReference>
<keyword evidence="3 8" id="KW-0813">Transport</keyword>
<evidence type="ECO:0000256" key="1">
    <source>
        <dbReference type="ARBA" id="ARBA00004141"/>
    </source>
</evidence>
<keyword evidence="5 9" id="KW-1133">Transmembrane helix</keyword>
<feature type="transmembrane region" description="Helical" evidence="9">
    <location>
        <begin position="49"/>
        <end position="70"/>
    </location>
</feature>
<feature type="transmembrane region" description="Helical" evidence="9">
    <location>
        <begin position="373"/>
        <end position="392"/>
    </location>
</feature>
<dbReference type="InterPro" id="IPR050360">
    <property type="entry name" value="MFS_Sugar_Transporters"/>
</dbReference>
<gene>
    <name evidence="11" type="ORF">I312_05830</name>
</gene>
<feature type="transmembrane region" description="Helical" evidence="9">
    <location>
        <begin position="404"/>
        <end position="423"/>
    </location>
</feature>
<dbReference type="PANTHER" id="PTHR48022">
    <property type="entry name" value="PLASTIDIC GLUCOSE TRANSPORTER 4"/>
    <property type="match status" value="1"/>
</dbReference>
<proteinExistence type="inferred from homology"/>
<dbReference type="OrthoDB" id="8120565at2759"/>
<organism evidence="11">
    <name type="scientific">Cryptococcus bacillisporus CA1280</name>
    <dbReference type="NCBI Taxonomy" id="1296109"/>
    <lineage>
        <taxon>Eukaryota</taxon>
        <taxon>Fungi</taxon>
        <taxon>Dikarya</taxon>
        <taxon>Basidiomycota</taxon>
        <taxon>Agaricomycotina</taxon>
        <taxon>Tremellomycetes</taxon>
        <taxon>Tremellales</taxon>
        <taxon>Cryptococcaceae</taxon>
        <taxon>Cryptococcus</taxon>
        <taxon>Cryptococcus gattii species complex</taxon>
    </lineage>
</organism>
<evidence type="ECO:0000256" key="4">
    <source>
        <dbReference type="ARBA" id="ARBA00022692"/>
    </source>
</evidence>
<dbReference type="PROSITE" id="PS50850">
    <property type="entry name" value="MFS"/>
    <property type="match status" value="1"/>
</dbReference>
<dbReference type="EMBL" id="KN847993">
    <property type="protein sequence ID" value="KIR44859.1"/>
    <property type="molecule type" value="Genomic_DNA"/>
</dbReference>
<dbReference type="PRINTS" id="PR00171">
    <property type="entry name" value="SUGRTRNSPORT"/>
</dbReference>